<organism evidence="19 20">
    <name type="scientific">Seminavis robusta</name>
    <dbReference type="NCBI Taxonomy" id="568900"/>
    <lineage>
        <taxon>Eukaryota</taxon>
        <taxon>Sar</taxon>
        <taxon>Stramenopiles</taxon>
        <taxon>Ochrophyta</taxon>
        <taxon>Bacillariophyta</taxon>
        <taxon>Bacillariophyceae</taxon>
        <taxon>Bacillariophycidae</taxon>
        <taxon>Naviculales</taxon>
        <taxon>Naviculaceae</taxon>
        <taxon>Seminavis</taxon>
    </lineage>
</organism>
<keyword evidence="9" id="KW-0547">Nucleotide-binding</keyword>
<reference evidence="19" key="1">
    <citation type="submission" date="2020-06" db="EMBL/GenBank/DDBJ databases">
        <authorList>
            <consortium name="Plant Systems Biology data submission"/>
        </authorList>
    </citation>
    <scope>NUCLEOTIDE SEQUENCE</scope>
    <source>
        <strain evidence="19">D6</strain>
    </source>
</reference>
<comment type="subcellular location">
    <subcellularLocation>
        <location evidence="1">Membrane</location>
        <topology evidence="1">Single-pass membrane protein</topology>
    </subcellularLocation>
</comment>
<evidence type="ECO:0000256" key="9">
    <source>
        <dbReference type="ARBA" id="ARBA00022741"/>
    </source>
</evidence>
<dbReference type="InterPro" id="IPR032675">
    <property type="entry name" value="LRR_dom_sf"/>
</dbReference>
<gene>
    <name evidence="19" type="ORF">SEMRO_186_G080600.1</name>
</gene>
<evidence type="ECO:0000256" key="8">
    <source>
        <dbReference type="ARBA" id="ARBA00022737"/>
    </source>
</evidence>
<keyword evidence="12" id="KW-1133">Transmembrane helix</keyword>
<dbReference type="OrthoDB" id="676979at2759"/>
<evidence type="ECO:0000256" key="15">
    <source>
        <dbReference type="ARBA" id="ARBA00047899"/>
    </source>
</evidence>
<feature type="compositionally biased region" description="Basic residues" evidence="17">
    <location>
        <begin position="57"/>
        <end position="66"/>
    </location>
</feature>
<evidence type="ECO:0000256" key="16">
    <source>
        <dbReference type="ARBA" id="ARBA00048679"/>
    </source>
</evidence>
<keyword evidence="5" id="KW-0808">Transferase</keyword>
<feature type="compositionally biased region" description="Low complexity" evidence="17">
    <location>
        <begin position="32"/>
        <end position="45"/>
    </location>
</feature>
<feature type="compositionally biased region" description="Polar residues" evidence="17">
    <location>
        <begin position="276"/>
        <end position="308"/>
    </location>
</feature>
<dbReference type="EC" id="2.7.11.1" evidence="2"/>
<dbReference type="AlphaFoldDB" id="A0A9N8DK15"/>
<feature type="compositionally biased region" description="Polar residues" evidence="17">
    <location>
        <begin position="108"/>
        <end position="118"/>
    </location>
</feature>
<keyword evidence="6" id="KW-0812">Transmembrane</keyword>
<comment type="catalytic activity">
    <reaction evidence="16">
        <text>L-seryl-[protein] + ATP = O-phospho-L-seryl-[protein] + ADP + H(+)</text>
        <dbReference type="Rhea" id="RHEA:17989"/>
        <dbReference type="Rhea" id="RHEA-COMP:9863"/>
        <dbReference type="Rhea" id="RHEA-COMP:11604"/>
        <dbReference type="ChEBI" id="CHEBI:15378"/>
        <dbReference type="ChEBI" id="CHEBI:29999"/>
        <dbReference type="ChEBI" id="CHEBI:30616"/>
        <dbReference type="ChEBI" id="CHEBI:83421"/>
        <dbReference type="ChEBI" id="CHEBI:456216"/>
        <dbReference type="EC" id="2.7.11.1"/>
    </reaction>
</comment>
<feature type="compositionally biased region" description="Polar residues" evidence="17">
    <location>
        <begin position="242"/>
        <end position="267"/>
    </location>
</feature>
<feature type="domain" description="Disease resistance R13L4/SHOC-2-like LRR" evidence="18">
    <location>
        <begin position="552"/>
        <end position="668"/>
    </location>
</feature>
<evidence type="ECO:0000256" key="3">
    <source>
        <dbReference type="ARBA" id="ARBA00022527"/>
    </source>
</evidence>
<feature type="region of interest" description="Disordered" evidence="17">
    <location>
        <begin position="1"/>
        <end position="118"/>
    </location>
</feature>
<sequence>MSDRNNRESQSIGKDGPSLGNTSRKEVPPAPAAAEAMKVAAPKEPSVSDPLPSFHQANRKKHGLHRTPKEFETKIEAAKFTPSKSHKPGAVSVAATPSAATHSVEDITPTTTQSSNATNHFPQAKMRKSGLHRNPEEFGEKIQAARVKPLDSAKPGAVSVAGLPSFSNNDPHTTSDGEVAHSINGAQPINTKKHGLHRNPRDFETKVDAASGFIPSYSTKPGVVNVAATPSLLSDHFAHMTPPTQASLHGSTSTGNASSVAVSTNVKRSLHHNSGGVKTTTDTARAFPTNSQQTSKDRNSTVTGSIVTSRGLRKKQAVTTHAESNESEENTATISVIEDLDPGASKNRRNPLMVPKTVTNDLHMGLVEAMPVIEDSARPILPHAQQVHNDDLEAEREAQSEKEAKEKECNGRYQHLALSRLQLANLTPAVPPEIALLTDLSILGLPLNNLSGTMDAILPSELLTVGNLTMINIHSNDLTGQLPSEFGLLTSLTYLQVGRNKFGGQVPTDVGRLTGIQKLSMYINDFTGSLPSELGQLTSIQELRMYTNAFTGSLPSELGQLTNSQVLRMYSNAFTGSLPSELGQLTNMTVFSCHRNSLNGTLPTDLGRLTSIQELRMYSNAFTGSLPSELGQLTNIQVLRMYSNAFTGSLPSELGQLTNIQVLRMYTNAFTGSLPSELGQLTNIQVLRMYSNAFTGSLPSELGQLTNMTVFSCYRNSLNGTLPTDLGRLTSIQELRMYSNAFTGSLPSELGQLTNMADFSCRRNSLNGSIPSELGQLSNIAKLNLRDNSLSGYLPTEAGLLTKLTELSLRSNSLFGSLPTQIGLLTQLTALSLRSNSLAEPLPSELGLLSQLSDLWAYDCFFSGAIPSEIGLMESLRILNLRNNSFVGLIISELGQLGNLQELDLSLSPPSLRGQFPFDSLPGSLGYLNISGSPGLVGSIPEKLCFLQNSSCSFGEDDDQCYIDFDCSNLLCGCDCEC</sequence>
<evidence type="ECO:0000256" key="6">
    <source>
        <dbReference type="ARBA" id="ARBA00022692"/>
    </source>
</evidence>
<keyword evidence="4" id="KW-0433">Leucine-rich repeat</keyword>
<dbReference type="EMBL" id="CAICTM010000185">
    <property type="protein sequence ID" value="CAB9504112.1"/>
    <property type="molecule type" value="Genomic_DNA"/>
</dbReference>
<dbReference type="GO" id="GO:0016020">
    <property type="term" value="C:membrane"/>
    <property type="evidence" value="ECO:0007669"/>
    <property type="project" value="UniProtKB-SubCell"/>
</dbReference>
<keyword evidence="10" id="KW-0418">Kinase</keyword>
<evidence type="ECO:0000259" key="18">
    <source>
        <dbReference type="Pfam" id="PF23598"/>
    </source>
</evidence>
<dbReference type="SUPFAM" id="SSF52047">
    <property type="entry name" value="RNI-like"/>
    <property type="match status" value="1"/>
</dbReference>
<proteinExistence type="predicted"/>
<evidence type="ECO:0000256" key="4">
    <source>
        <dbReference type="ARBA" id="ARBA00022614"/>
    </source>
</evidence>
<keyword evidence="14" id="KW-0325">Glycoprotein</keyword>
<dbReference type="FunFam" id="3.80.10.10:FF:000095">
    <property type="entry name" value="LRR receptor-like serine/threonine-protein kinase GSO1"/>
    <property type="match status" value="1"/>
</dbReference>
<evidence type="ECO:0000256" key="2">
    <source>
        <dbReference type="ARBA" id="ARBA00012513"/>
    </source>
</evidence>
<dbReference type="GO" id="GO:0009791">
    <property type="term" value="P:post-embryonic development"/>
    <property type="evidence" value="ECO:0007669"/>
    <property type="project" value="UniProtKB-ARBA"/>
</dbReference>
<keyword evidence="20" id="KW-1185">Reference proteome</keyword>
<dbReference type="SUPFAM" id="SSF52058">
    <property type="entry name" value="L domain-like"/>
    <property type="match status" value="1"/>
</dbReference>
<keyword evidence="3" id="KW-0723">Serine/threonine-protein kinase</keyword>
<evidence type="ECO:0000256" key="17">
    <source>
        <dbReference type="SAM" id="MobiDB-lite"/>
    </source>
</evidence>
<dbReference type="InterPro" id="IPR055414">
    <property type="entry name" value="LRR_R13L4/SHOC2-like"/>
</dbReference>
<evidence type="ECO:0000256" key="11">
    <source>
        <dbReference type="ARBA" id="ARBA00022840"/>
    </source>
</evidence>
<keyword evidence="11" id="KW-0067">ATP-binding</keyword>
<evidence type="ECO:0000256" key="12">
    <source>
        <dbReference type="ARBA" id="ARBA00022989"/>
    </source>
</evidence>
<dbReference type="GO" id="GO:0005524">
    <property type="term" value="F:ATP binding"/>
    <property type="evidence" value="ECO:0007669"/>
    <property type="project" value="UniProtKB-KW"/>
</dbReference>
<evidence type="ECO:0000313" key="20">
    <source>
        <dbReference type="Proteomes" id="UP001153069"/>
    </source>
</evidence>
<keyword evidence="13" id="KW-0472">Membrane</keyword>
<evidence type="ECO:0000256" key="13">
    <source>
        <dbReference type="ARBA" id="ARBA00023136"/>
    </source>
</evidence>
<dbReference type="InterPro" id="IPR051420">
    <property type="entry name" value="Ser_Thr_Kinases_DiverseReg"/>
</dbReference>
<keyword evidence="7" id="KW-0732">Signal</keyword>
<dbReference type="InterPro" id="IPR003591">
    <property type="entry name" value="Leu-rich_rpt_typical-subtyp"/>
</dbReference>
<dbReference type="Proteomes" id="UP001153069">
    <property type="component" value="Unassembled WGS sequence"/>
</dbReference>
<dbReference type="Pfam" id="PF23598">
    <property type="entry name" value="LRR_14"/>
    <property type="match status" value="2"/>
</dbReference>
<dbReference type="PANTHER" id="PTHR48005:SF13">
    <property type="entry name" value="SERINE_THREONINE-PROTEIN KINASE DDB_G0278509-RELATED"/>
    <property type="match status" value="1"/>
</dbReference>
<protein>
    <recommendedName>
        <fullName evidence="2">non-specific serine/threonine protein kinase</fullName>
        <ecNumber evidence="2">2.7.11.1</ecNumber>
    </recommendedName>
</protein>
<dbReference type="SMART" id="SM00369">
    <property type="entry name" value="LRR_TYP"/>
    <property type="match status" value="8"/>
</dbReference>
<feature type="compositionally biased region" description="Low complexity" evidence="17">
    <location>
        <begin position="88"/>
        <end position="101"/>
    </location>
</feature>
<accession>A0A9N8DK15</accession>
<keyword evidence="8" id="KW-0677">Repeat</keyword>
<evidence type="ECO:0000313" key="19">
    <source>
        <dbReference type="EMBL" id="CAB9504112.1"/>
    </source>
</evidence>
<feature type="domain" description="Disease resistance R13L4/SHOC-2-like LRR" evidence="18">
    <location>
        <begin position="799"/>
        <end position="907"/>
    </location>
</feature>
<comment type="catalytic activity">
    <reaction evidence="15">
        <text>L-threonyl-[protein] + ATP = O-phospho-L-threonyl-[protein] + ADP + H(+)</text>
        <dbReference type="Rhea" id="RHEA:46608"/>
        <dbReference type="Rhea" id="RHEA-COMP:11060"/>
        <dbReference type="Rhea" id="RHEA-COMP:11605"/>
        <dbReference type="ChEBI" id="CHEBI:15378"/>
        <dbReference type="ChEBI" id="CHEBI:30013"/>
        <dbReference type="ChEBI" id="CHEBI:30616"/>
        <dbReference type="ChEBI" id="CHEBI:61977"/>
        <dbReference type="ChEBI" id="CHEBI:456216"/>
        <dbReference type="EC" id="2.7.11.1"/>
    </reaction>
</comment>
<name>A0A9N8DK15_9STRA</name>
<dbReference type="Gene3D" id="3.80.10.10">
    <property type="entry name" value="Ribonuclease Inhibitor"/>
    <property type="match status" value="4"/>
</dbReference>
<feature type="region of interest" description="Disordered" evidence="17">
    <location>
        <begin position="238"/>
        <end position="351"/>
    </location>
</feature>
<evidence type="ECO:0000256" key="7">
    <source>
        <dbReference type="ARBA" id="ARBA00022729"/>
    </source>
</evidence>
<evidence type="ECO:0000256" key="10">
    <source>
        <dbReference type="ARBA" id="ARBA00022777"/>
    </source>
</evidence>
<evidence type="ECO:0000256" key="14">
    <source>
        <dbReference type="ARBA" id="ARBA00023180"/>
    </source>
</evidence>
<feature type="compositionally biased region" description="Basic and acidic residues" evidence="17">
    <location>
        <begin position="67"/>
        <end position="77"/>
    </location>
</feature>
<comment type="caution">
    <text evidence="19">The sequence shown here is derived from an EMBL/GenBank/DDBJ whole genome shotgun (WGS) entry which is preliminary data.</text>
</comment>
<dbReference type="PANTHER" id="PTHR48005">
    <property type="entry name" value="LEUCINE RICH REPEAT KINASE 2"/>
    <property type="match status" value="1"/>
</dbReference>
<evidence type="ECO:0000256" key="5">
    <source>
        <dbReference type="ARBA" id="ARBA00022679"/>
    </source>
</evidence>
<dbReference type="GO" id="GO:0004674">
    <property type="term" value="F:protein serine/threonine kinase activity"/>
    <property type="evidence" value="ECO:0007669"/>
    <property type="project" value="UniProtKB-KW"/>
</dbReference>
<evidence type="ECO:0000256" key="1">
    <source>
        <dbReference type="ARBA" id="ARBA00004167"/>
    </source>
</evidence>
<dbReference type="FunFam" id="3.80.10.10:FF:000233">
    <property type="entry name" value="Leucine-rich repeat receptor-like protein kinase TDR"/>
    <property type="match status" value="1"/>
</dbReference>